<feature type="domain" description="Proteasome adapter and scaffold protein ECM29 HEAT-repeat" evidence="5">
    <location>
        <begin position="1174"/>
        <end position="1332"/>
    </location>
</feature>
<name>A0A813GIT5_POLGL</name>
<accession>A0A813GIT5</accession>
<dbReference type="Pfam" id="PF22725">
    <property type="entry name" value="GFO_IDH_MocA_C3"/>
    <property type="match status" value="1"/>
</dbReference>
<dbReference type="PANTHER" id="PTHR43708">
    <property type="entry name" value="CONSERVED EXPRESSED OXIDOREDUCTASE (EUROFUNG)"/>
    <property type="match status" value="1"/>
</dbReference>
<protein>
    <submittedName>
        <fullName evidence="6">Uncharacterized protein</fullName>
    </submittedName>
</protein>
<dbReference type="Proteomes" id="UP000654075">
    <property type="component" value="Unassembled WGS sequence"/>
</dbReference>
<dbReference type="PANTHER" id="PTHR43708:SF8">
    <property type="entry name" value="OXIDOREDUCTASE"/>
    <property type="match status" value="1"/>
</dbReference>
<dbReference type="GO" id="GO:0000166">
    <property type="term" value="F:nucleotide binding"/>
    <property type="evidence" value="ECO:0007669"/>
    <property type="project" value="InterPro"/>
</dbReference>
<dbReference type="Gene3D" id="1.25.10.10">
    <property type="entry name" value="Leucine-rich Repeat Variant"/>
    <property type="match status" value="1"/>
</dbReference>
<dbReference type="SUPFAM" id="SSF51735">
    <property type="entry name" value="NAD(P)-binding Rossmann-fold domains"/>
    <property type="match status" value="1"/>
</dbReference>
<dbReference type="InterPro" id="IPR055170">
    <property type="entry name" value="GFO_IDH_MocA-like_dom"/>
</dbReference>
<evidence type="ECO:0000256" key="2">
    <source>
        <dbReference type="SAM" id="MobiDB-lite"/>
    </source>
</evidence>
<sequence length="1346" mass="143276">MCSFLAFRALGLETSKSSSAEVKVADRLEPQLQALCKAAATPAASAPDLLPLAAGFSRRDLSRALFFLLRLAEAEGLRFELEDSTSPSPPVAKKPRLADTYASEPVAAFLALLDYLLADVVEGSSAVVTDEVVEGKTGLELSLEGLLLSASLSSGHEAIRSGVVRRAELVLLGMEATSVGSAPSSRRGTLFRDGGSVISRMRRLGARVLGALAEQSALGGGAPCGEHWLGLLGSVLRTTAPGAAADGRIAGAALAVCELLRSGVGSSAEGLQLCRQVLGVVSFSGAGADTASLAAACDGLRRLSEKRPLVWEALDAPVEGEGGLTAGLSRESLLDRVYQLSAPMASLGDTKDMELGSGSKELIHSSWRLLGQLAAWGGEGFSDCIDKLIAIGLKSPGEEATAALGMALAAAASDPVEPLGPVAASRAEALMLRLLKMVAGEEKPSQDGEGDPASSPSDAAQGTAAALAALEPEEVTAKKRAWAAEREVEQRCGTIWLSVLVRRLARYGPALASLPDLLEPLGRAFVGSLAGLSLFVGDCCIKSLCYLYRLAPAGSRADMLKALFASISNRTTVSNMFVGNPDTDARREADKSKEKASGGPNSLKIAAKERVDAIKDLMFLARELQHPPLFIGLLDQPSGSVWTGEVLREALDLQASCLPDDLHATLCPAPLRPKLYTYLFHPNAGLRQSVWLLRTCFVGCGNIASYHLEAALATGRVQVACLVDPSSAARKALREKLGAHGEHIAEFDTLEAALAADPDGQLFEACDVMVPSLLVDGVDLHEQVACLALRARRHVLLEKPLTVSVEAAERLIAVHAEAAGDCVLAVAENAGFWPEVLASKACIESGAIGEVISARAKFWESAGGEWACDYLPGAWRCDADKLPAASFTYDGASHWIRPLRMWMGEVARVVGSCGRTLEHMPGASWSQHLLTFKSGKGAIFESLLAPKAISDQPFFTIQGTLGEIVMDGFGGGCRLYTQGPGGEAVVTELCKEGWDAGYTGGHCSFQVCGQRTLGKLWSVVALCANYFSCETPQQMADKAPKEWPLIAKNLVLSLGSSRVATREAAIQGAQNLFRGQTWSEVEFILEDLWTIVIKLMDDLEPKISAAVRPLVRMMRNLTLRLCDIKVTPMKEAEAAMGAVIPLLLHFCERYQHAQPVCFDVMRELVKGAQGTSLLTPHVANLIPPLLVSLSMMEADNFQYYQFHVEKADQEKGKELEAARISNSRDSQSMKLLRNLVPLITEQTAEELAPRTRDSLHRGVGANTRVGVCDFWVCVCAERPSAVPSGGAVATSMLRSVAGALLDPSREVRSAAASCFASFARRNPPQELTKVVSERLLKHDQEFLGCS</sequence>
<dbReference type="InterPro" id="IPR011989">
    <property type="entry name" value="ARM-like"/>
</dbReference>
<comment type="similarity">
    <text evidence="1">Belongs to the Gfo/Idh/MocA family.</text>
</comment>
<dbReference type="InterPro" id="IPR016024">
    <property type="entry name" value="ARM-type_fold"/>
</dbReference>
<dbReference type="Gene3D" id="3.30.360.10">
    <property type="entry name" value="Dihydrodipicolinate Reductase, domain 2"/>
    <property type="match status" value="1"/>
</dbReference>
<dbReference type="Gene3D" id="3.40.50.720">
    <property type="entry name" value="NAD(P)-binding Rossmann-like Domain"/>
    <property type="match status" value="1"/>
</dbReference>
<evidence type="ECO:0000256" key="1">
    <source>
        <dbReference type="ARBA" id="ARBA00010928"/>
    </source>
</evidence>
<evidence type="ECO:0000313" key="6">
    <source>
        <dbReference type="EMBL" id="CAE8625192.1"/>
    </source>
</evidence>
<dbReference type="OrthoDB" id="16066at2759"/>
<dbReference type="SUPFAM" id="SSF48371">
    <property type="entry name" value="ARM repeat"/>
    <property type="match status" value="1"/>
</dbReference>
<dbReference type="SUPFAM" id="SSF55347">
    <property type="entry name" value="Glyceraldehyde-3-phosphate dehydrogenase-like, C-terminal domain"/>
    <property type="match status" value="1"/>
</dbReference>
<dbReference type="Pfam" id="PF24492">
    <property type="entry name" value="HEAT_ECM29"/>
    <property type="match status" value="1"/>
</dbReference>
<dbReference type="InterPro" id="IPR000683">
    <property type="entry name" value="Gfo/Idh/MocA-like_OxRdtase_N"/>
</dbReference>
<dbReference type="InterPro" id="IPR055443">
    <property type="entry name" value="HEAT_ECM29"/>
</dbReference>
<feature type="domain" description="Gfo/Idh/MocA-like oxidoreductase N-terminal" evidence="3">
    <location>
        <begin position="694"/>
        <end position="818"/>
    </location>
</feature>
<organism evidence="6 7">
    <name type="scientific">Polarella glacialis</name>
    <name type="common">Dinoflagellate</name>
    <dbReference type="NCBI Taxonomy" id="89957"/>
    <lineage>
        <taxon>Eukaryota</taxon>
        <taxon>Sar</taxon>
        <taxon>Alveolata</taxon>
        <taxon>Dinophyceae</taxon>
        <taxon>Suessiales</taxon>
        <taxon>Suessiaceae</taxon>
        <taxon>Polarella</taxon>
    </lineage>
</organism>
<feature type="domain" description="GFO/IDH/MocA-like oxidoreductase" evidence="4">
    <location>
        <begin position="838"/>
        <end position="964"/>
    </location>
</feature>
<evidence type="ECO:0000259" key="3">
    <source>
        <dbReference type="Pfam" id="PF01408"/>
    </source>
</evidence>
<evidence type="ECO:0000313" key="7">
    <source>
        <dbReference type="Proteomes" id="UP000654075"/>
    </source>
</evidence>
<feature type="region of interest" description="Disordered" evidence="2">
    <location>
        <begin position="441"/>
        <end position="462"/>
    </location>
</feature>
<evidence type="ECO:0000259" key="4">
    <source>
        <dbReference type="Pfam" id="PF22725"/>
    </source>
</evidence>
<reference evidence="6" key="1">
    <citation type="submission" date="2021-02" db="EMBL/GenBank/DDBJ databases">
        <authorList>
            <person name="Dougan E. K."/>
            <person name="Rhodes N."/>
            <person name="Thang M."/>
            <person name="Chan C."/>
        </authorList>
    </citation>
    <scope>NUCLEOTIDE SEQUENCE</scope>
</reference>
<evidence type="ECO:0000259" key="5">
    <source>
        <dbReference type="Pfam" id="PF24492"/>
    </source>
</evidence>
<keyword evidence="7" id="KW-1185">Reference proteome</keyword>
<dbReference type="InterPro" id="IPR051317">
    <property type="entry name" value="Gfo/Idh/MocA_oxidoreduct"/>
</dbReference>
<gene>
    <name evidence="6" type="ORF">PGLA1383_LOCUS42216</name>
</gene>
<feature type="compositionally biased region" description="Basic and acidic residues" evidence="2">
    <location>
        <begin position="583"/>
        <end position="596"/>
    </location>
</feature>
<proteinExistence type="inferred from homology"/>
<dbReference type="EMBL" id="CAJNNV010028605">
    <property type="protein sequence ID" value="CAE8625192.1"/>
    <property type="molecule type" value="Genomic_DNA"/>
</dbReference>
<dbReference type="InterPro" id="IPR036291">
    <property type="entry name" value="NAD(P)-bd_dom_sf"/>
</dbReference>
<comment type="caution">
    <text evidence="6">The sequence shown here is derived from an EMBL/GenBank/DDBJ whole genome shotgun (WGS) entry which is preliminary data.</text>
</comment>
<feature type="region of interest" description="Disordered" evidence="2">
    <location>
        <begin position="578"/>
        <end position="600"/>
    </location>
</feature>
<dbReference type="Pfam" id="PF01408">
    <property type="entry name" value="GFO_IDH_MocA"/>
    <property type="match status" value="1"/>
</dbReference>